<dbReference type="InterPro" id="IPR048447">
    <property type="entry name" value="DUF1980_C"/>
</dbReference>
<comment type="caution">
    <text evidence="3">The sequence shown here is derived from an EMBL/GenBank/DDBJ whole genome shotgun (WGS) entry which is preliminary data.</text>
</comment>
<dbReference type="AlphaFoldDB" id="A0A3P1WRK3"/>
<feature type="transmembrane region" description="Helical" evidence="1">
    <location>
        <begin position="50"/>
        <end position="71"/>
    </location>
</feature>
<dbReference type="OrthoDB" id="359029at2"/>
<feature type="transmembrane region" description="Helical" evidence="1">
    <location>
        <begin position="21"/>
        <end position="44"/>
    </location>
</feature>
<reference evidence="3 4" key="1">
    <citation type="submission" date="2018-11" db="EMBL/GenBank/DDBJ databases">
        <title>Genomes From Bacteria Associated with the Canine Oral Cavity: a Test Case for Automated Genome-Based Taxonomic Assignment.</title>
        <authorList>
            <person name="Coil D.A."/>
            <person name="Jospin G."/>
            <person name="Darling A.E."/>
            <person name="Wallis C."/>
            <person name="Davis I.J."/>
            <person name="Harris S."/>
            <person name="Eisen J.A."/>
            <person name="Holcombe L.J."/>
            <person name="O'Flynn C."/>
        </authorList>
    </citation>
    <scope>NUCLEOTIDE SEQUENCE [LARGE SCALE GENOMIC DNA]</scope>
    <source>
        <strain evidence="3 4">OH2822_COT-296</strain>
    </source>
</reference>
<keyword evidence="1" id="KW-0472">Membrane</keyword>
<accession>A0A3P1WRK3</accession>
<sequence length="251" mass="27171">MTHEENEARPRTRLDETMRASLGATAVLMLATVVFSMVMTGAYLNYLQAWLGPYLLAASIACGVLALWTLLETAEQAGRRGAADGHGHGVPKVGALLLVPALLFAMAVPSSLGADALREAQPQQRVAADEALVFPPLDEEEVNELSLQDYSDRYVFGHPEELVGKPVRLLGFVGRLSTLPEEQWTVNRFRIFCCVADSTLFAAVVTGAPMPEGRDVWVEVEGVIDLAASDRLPVIVATDVEVVAKPEEPYL</sequence>
<gene>
    <name evidence="3" type="ORF">EII35_09250</name>
</gene>
<protein>
    <submittedName>
        <fullName evidence="3">TIGR03943 family protein</fullName>
    </submittedName>
</protein>
<dbReference type="EMBL" id="RQYT01000020">
    <property type="protein sequence ID" value="RRD49252.1"/>
    <property type="molecule type" value="Genomic_DNA"/>
</dbReference>
<dbReference type="PANTHER" id="PTHR40047:SF1">
    <property type="entry name" value="UPF0703 PROTEIN YCGQ"/>
    <property type="match status" value="1"/>
</dbReference>
<organism evidence="3 4">
    <name type="scientific">Arachnia propionica</name>
    <dbReference type="NCBI Taxonomy" id="1750"/>
    <lineage>
        <taxon>Bacteria</taxon>
        <taxon>Bacillati</taxon>
        <taxon>Actinomycetota</taxon>
        <taxon>Actinomycetes</taxon>
        <taxon>Propionibacteriales</taxon>
        <taxon>Propionibacteriaceae</taxon>
        <taxon>Arachnia</taxon>
    </lineage>
</organism>
<feature type="domain" description="DUF1980" evidence="2">
    <location>
        <begin position="155"/>
        <end position="250"/>
    </location>
</feature>
<dbReference type="InterPro" id="IPR015402">
    <property type="entry name" value="DUF1980"/>
</dbReference>
<proteinExistence type="predicted"/>
<keyword evidence="1" id="KW-1133">Transmembrane helix</keyword>
<dbReference type="Proteomes" id="UP000280935">
    <property type="component" value="Unassembled WGS sequence"/>
</dbReference>
<dbReference type="RefSeq" id="WP_125228184.1">
    <property type="nucleotide sequence ID" value="NZ_RQYT01000020.1"/>
</dbReference>
<evidence type="ECO:0000313" key="3">
    <source>
        <dbReference type="EMBL" id="RRD49252.1"/>
    </source>
</evidence>
<dbReference type="PANTHER" id="PTHR40047">
    <property type="entry name" value="UPF0703 PROTEIN YCGQ"/>
    <property type="match status" value="1"/>
</dbReference>
<dbReference type="Pfam" id="PF21537">
    <property type="entry name" value="DUF1980_C"/>
    <property type="match status" value="1"/>
</dbReference>
<evidence type="ECO:0000256" key="1">
    <source>
        <dbReference type="SAM" id="Phobius"/>
    </source>
</evidence>
<dbReference type="NCBIfam" id="TIGR03943">
    <property type="entry name" value="TIGR03943 family putative permease subunit"/>
    <property type="match status" value="1"/>
</dbReference>
<name>A0A3P1WRK3_9ACTN</name>
<keyword evidence="1" id="KW-0812">Transmembrane</keyword>
<evidence type="ECO:0000259" key="2">
    <source>
        <dbReference type="Pfam" id="PF21537"/>
    </source>
</evidence>
<evidence type="ECO:0000313" key="4">
    <source>
        <dbReference type="Proteomes" id="UP000280935"/>
    </source>
</evidence>
<dbReference type="InterPro" id="IPR052955">
    <property type="entry name" value="UPF0703_membrane_permease"/>
</dbReference>